<evidence type="ECO:0000313" key="2">
    <source>
        <dbReference type="EMBL" id="KAF7334599.1"/>
    </source>
</evidence>
<accession>A0A8H7CEG4</accession>
<keyword evidence="3" id="KW-1185">Reference proteome</keyword>
<feature type="chain" id="PRO_5034626588" evidence="1">
    <location>
        <begin position="18"/>
        <end position="182"/>
    </location>
</feature>
<dbReference type="EMBL" id="JACAZI010000026">
    <property type="protein sequence ID" value="KAF7334599.1"/>
    <property type="molecule type" value="Genomic_DNA"/>
</dbReference>
<evidence type="ECO:0000313" key="3">
    <source>
        <dbReference type="Proteomes" id="UP000620124"/>
    </source>
</evidence>
<sequence>MISLRFFALALASVACASKLNIRQATNTNAAIISIVDALDISMHHSGPAILTLQAQHKFSDITIGEQMLELGAAFLKADVGLTKTQVSSGSTTVSPTNDEISITYSDVMQLVSSSLSGVKGTGTVPHFPQMVAVLDPIIANTSLQLNTTSPGSLALVHRMMLDASQFLRAEGFNQTLAALGF</sequence>
<name>A0A8H7CEG4_9AGAR</name>
<proteinExistence type="predicted"/>
<reference evidence="2" key="1">
    <citation type="submission" date="2020-05" db="EMBL/GenBank/DDBJ databases">
        <title>Mycena genomes resolve the evolution of fungal bioluminescence.</title>
        <authorList>
            <person name="Tsai I.J."/>
        </authorList>
    </citation>
    <scope>NUCLEOTIDE SEQUENCE</scope>
    <source>
        <strain evidence="2">CCC161011</strain>
    </source>
</reference>
<gene>
    <name evidence="2" type="ORF">MVEN_02289900</name>
</gene>
<protein>
    <submittedName>
        <fullName evidence="2">Small subunit of laccase POXA3a</fullName>
    </submittedName>
</protein>
<comment type="caution">
    <text evidence="2">The sequence shown here is derived from an EMBL/GenBank/DDBJ whole genome shotgun (WGS) entry which is preliminary data.</text>
</comment>
<dbReference type="OrthoDB" id="2910007at2759"/>
<keyword evidence="1" id="KW-0732">Signal</keyword>
<evidence type="ECO:0000256" key="1">
    <source>
        <dbReference type="SAM" id="SignalP"/>
    </source>
</evidence>
<dbReference type="AlphaFoldDB" id="A0A8H7CEG4"/>
<dbReference type="PROSITE" id="PS51257">
    <property type="entry name" value="PROKAR_LIPOPROTEIN"/>
    <property type="match status" value="1"/>
</dbReference>
<organism evidence="2 3">
    <name type="scientific">Mycena venus</name>
    <dbReference type="NCBI Taxonomy" id="2733690"/>
    <lineage>
        <taxon>Eukaryota</taxon>
        <taxon>Fungi</taxon>
        <taxon>Dikarya</taxon>
        <taxon>Basidiomycota</taxon>
        <taxon>Agaricomycotina</taxon>
        <taxon>Agaricomycetes</taxon>
        <taxon>Agaricomycetidae</taxon>
        <taxon>Agaricales</taxon>
        <taxon>Marasmiineae</taxon>
        <taxon>Mycenaceae</taxon>
        <taxon>Mycena</taxon>
    </lineage>
</organism>
<feature type="signal peptide" evidence="1">
    <location>
        <begin position="1"/>
        <end position="17"/>
    </location>
</feature>
<dbReference type="Proteomes" id="UP000620124">
    <property type="component" value="Unassembled WGS sequence"/>
</dbReference>